<dbReference type="InterPro" id="IPR036390">
    <property type="entry name" value="WH_DNA-bd_sf"/>
</dbReference>
<dbReference type="InterPro" id="IPR005119">
    <property type="entry name" value="LysR_subst-bd"/>
</dbReference>
<feature type="domain" description="HTH lysR-type" evidence="5">
    <location>
        <begin position="1"/>
        <end position="58"/>
    </location>
</feature>
<dbReference type="EMBL" id="JBHLTN010000028">
    <property type="protein sequence ID" value="MFC0593566.1"/>
    <property type="molecule type" value="Genomic_DNA"/>
</dbReference>
<reference evidence="6 7" key="1">
    <citation type="submission" date="2024-09" db="EMBL/GenBank/DDBJ databases">
        <authorList>
            <person name="Sun Q."/>
            <person name="Mori K."/>
        </authorList>
    </citation>
    <scope>NUCLEOTIDE SEQUENCE [LARGE SCALE GENOMIC DNA]</scope>
    <source>
        <strain evidence="6 7">NCAIM B.02336</strain>
    </source>
</reference>
<dbReference type="InterPro" id="IPR058163">
    <property type="entry name" value="LysR-type_TF_proteobact-type"/>
</dbReference>
<name>A0ABV6PUR6_9BURK</name>
<keyword evidence="2" id="KW-0805">Transcription regulation</keyword>
<comment type="similarity">
    <text evidence="1">Belongs to the LysR transcriptional regulatory family.</text>
</comment>
<dbReference type="SUPFAM" id="SSF53850">
    <property type="entry name" value="Periplasmic binding protein-like II"/>
    <property type="match status" value="1"/>
</dbReference>
<dbReference type="SUPFAM" id="SSF46785">
    <property type="entry name" value="Winged helix' DNA-binding domain"/>
    <property type="match status" value="1"/>
</dbReference>
<dbReference type="Gene3D" id="1.10.10.10">
    <property type="entry name" value="Winged helix-like DNA-binding domain superfamily/Winged helix DNA-binding domain"/>
    <property type="match status" value="1"/>
</dbReference>
<sequence length="313" mass="34769">MNWNDCEMFCHVVEHGGFSAAANFLSHPKSSISSAVQRLEQELDTRLLERTTRSVRVTEAGEILFRRTAPLFAGLHEACAEALGSGREVTGMLRIASPYEFGAHHLAPVACELMLRYPKLQVQIDVENRPINPLTEPYDIVFAMLESQLPASSVVIRRMFSLQRDLFAAPSLVRDRGRLQRPDELRHWPLITSSADAGWSFVDSDGVDHQVAIASPRVISANADIRMQAAMRGLGITRITASFCADAVASGALARVRFAGYTCEPLRVYALLPGKKLQPEKVRHFLDALAGHARQTREDMGWQFHHDKGAARI</sequence>
<dbReference type="RefSeq" id="WP_377483802.1">
    <property type="nucleotide sequence ID" value="NZ_JBHLTN010000028.1"/>
</dbReference>
<dbReference type="Pfam" id="PF03466">
    <property type="entry name" value="LysR_substrate"/>
    <property type="match status" value="1"/>
</dbReference>
<dbReference type="PROSITE" id="PS50931">
    <property type="entry name" value="HTH_LYSR"/>
    <property type="match status" value="1"/>
</dbReference>
<accession>A0ABV6PUR6</accession>
<organism evidence="6 7">
    <name type="scientific">Ottowia pentelensis</name>
    <dbReference type="NCBI Taxonomy" id="511108"/>
    <lineage>
        <taxon>Bacteria</taxon>
        <taxon>Pseudomonadati</taxon>
        <taxon>Pseudomonadota</taxon>
        <taxon>Betaproteobacteria</taxon>
        <taxon>Burkholderiales</taxon>
        <taxon>Comamonadaceae</taxon>
        <taxon>Ottowia</taxon>
    </lineage>
</organism>
<dbReference type="Gene3D" id="3.40.190.290">
    <property type="match status" value="1"/>
</dbReference>
<comment type="caution">
    <text evidence="6">The sequence shown here is derived from an EMBL/GenBank/DDBJ whole genome shotgun (WGS) entry which is preliminary data.</text>
</comment>
<dbReference type="InterPro" id="IPR000847">
    <property type="entry name" value="LysR_HTH_N"/>
</dbReference>
<evidence type="ECO:0000313" key="7">
    <source>
        <dbReference type="Proteomes" id="UP001589834"/>
    </source>
</evidence>
<evidence type="ECO:0000256" key="3">
    <source>
        <dbReference type="ARBA" id="ARBA00023125"/>
    </source>
</evidence>
<protein>
    <submittedName>
        <fullName evidence="6">LysR family transcriptional regulator</fullName>
    </submittedName>
</protein>
<keyword evidence="4" id="KW-0804">Transcription</keyword>
<dbReference type="Proteomes" id="UP001589834">
    <property type="component" value="Unassembled WGS sequence"/>
</dbReference>
<dbReference type="PANTHER" id="PTHR30537">
    <property type="entry name" value="HTH-TYPE TRANSCRIPTIONAL REGULATOR"/>
    <property type="match status" value="1"/>
</dbReference>
<dbReference type="InterPro" id="IPR036388">
    <property type="entry name" value="WH-like_DNA-bd_sf"/>
</dbReference>
<evidence type="ECO:0000256" key="2">
    <source>
        <dbReference type="ARBA" id="ARBA00023015"/>
    </source>
</evidence>
<dbReference type="CDD" id="cd08422">
    <property type="entry name" value="PBP2_CrgA_like"/>
    <property type="match status" value="1"/>
</dbReference>
<proteinExistence type="inferred from homology"/>
<evidence type="ECO:0000259" key="5">
    <source>
        <dbReference type="PROSITE" id="PS50931"/>
    </source>
</evidence>
<keyword evidence="7" id="KW-1185">Reference proteome</keyword>
<dbReference type="PANTHER" id="PTHR30537:SF5">
    <property type="entry name" value="HTH-TYPE TRANSCRIPTIONAL ACTIVATOR TTDR-RELATED"/>
    <property type="match status" value="1"/>
</dbReference>
<keyword evidence="3" id="KW-0238">DNA-binding</keyword>
<evidence type="ECO:0000256" key="4">
    <source>
        <dbReference type="ARBA" id="ARBA00023163"/>
    </source>
</evidence>
<evidence type="ECO:0000313" key="6">
    <source>
        <dbReference type="EMBL" id="MFC0593566.1"/>
    </source>
</evidence>
<dbReference type="Pfam" id="PF00126">
    <property type="entry name" value="HTH_1"/>
    <property type="match status" value="1"/>
</dbReference>
<evidence type="ECO:0000256" key="1">
    <source>
        <dbReference type="ARBA" id="ARBA00009437"/>
    </source>
</evidence>
<gene>
    <name evidence="6" type="ORF">ACFFGG_13515</name>
</gene>